<dbReference type="AlphaFoldDB" id="A0A7X3G7P1"/>
<accession>A0A7X3G7P1</accession>
<dbReference type="Proteomes" id="UP000443353">
    <property type="component" value="Unassembled WGS sequence"/>
</dbReference>
<gene>
    <name evidence="3" type="ORF">GPY61_31510</name>
</gene>
<dbReference type="Gene3D" id="3.30.930.30">
    <property type="match status" value="1"/>
</dbReference>
<dbReference type="Pfam" id="PF03432">
    <property type="entry name" value="Relaxase"/>
    <property type="match status" value="1"/>
</dbReference>
<proteinExistence type="predicted"/>
<evidence type="ECO:0000313" key="3">
    <source>
        <dbReference type="EMBL" id="MVW64454.1"/>
    </source>
</evidence>
<evidence type="ECO:0000313" key="4">
    <source>
        <dbReference type="Proteomes" id="UP000443353"/>
    </source>
</evidence>
<protein>
    <submittedName>
        <fullName evidence="3">Relaxase/mobilization nuclease domain-containing protein</fullName>
    </submittedName>
</protein>
<dbReference type="EMBL" id="WSES01000016">
    <property type="protein sequence ID" value="MVW64454.1"/>
    <property type="molecule type" value="Genomic_DNA"/>
</dbReference>
<keyword evidence="4" id="KW-1185">Reference proteome</keyword>
<feature type="domain" description="MobA/VirD2-like nuclease" evidence="2">
    <location>
        <begin position="87"/>
        <end position="192"/>
    </location>
</feature>
<name>A0A7X3G7P1_9BURK</name>
<sequence length="461" mass="52653">MSLIEAEATLGTFLNTGKVRRKINNTGRLLLKARRISKRSPEVMVKITGFGKGTAHIKAHLSYITRNAKVALETHRGDIVSDKHALKDLFNQWADDIDSVRRHKNQRDTMHLVLSMPEGTPETAVHHAARGYAKRMFGANHEYVFALHTDEPHPHVHLTVKLRGFDGKRLNPRKADLQDWREAFAREMRDQGIEAEASPRSARGVVRRAEKSIVRHIERGDNERQSRLSLAKAGRVRDAAEELIAEANEQTVRVKPWEARIEQRQRFIRSAWLRTAMALETNDFNHKEQRNVPPEYDKVDVVEVRANQRAAAIYQSNLERLGFRAPTVALARMRDVSRRDVVQHQRPAQVLLHTNASNGMGRDSAADHDLRRPRTRALTIAAGGGSDGEGRRTTSSALAKPSLAAVVRRYVYTMPPVETERQTLRRMLANRLRREHDRDQARMEENEIPRYVDCGRKPSER</sequence>
<evidence type="ECO:0000256" key="1">
    <source>
        <dbReference type="SAM" id="MobiDB-lite"/>
    </source>
</evidence>
<dbReference type="RefSeq" id="WP_160410890.1">
    <property type="nucleotide sequence ID" value="NZ_WSES01000016.1"/>
</dbReference>
<feature type="region of interest" description="Disordered" evidence="1">
    <location>
        <begin position="436"/>
        <end position="461"/>
    </location>
</feature>
<reference evidence="3 4" key="1">
    <citation type="submission" date="2019-12" db="EMBL/GenBank/DDBJ databases">
        <authorList>
            <person name="Li C."/>
            <person name="Zhao J."/>
        </authorList>
    </citation>
    <scope>NUCLEOTIDE SEQUENCE [LARGE SCALE GENOMIC DNA]</scope>
    <source>
        <strain evidence="3 4">NEAU-DD11</strain>
    </source>
</reference>
<dbReference type="InterPro" id="IPR005094">
    <property type="entry name" value="Endonuclease_MobA/VirD2"/>
</dbReference>
<comment type="caution">
    <text evidence="3">The sequence shown here is derived from an EMBL/GenBank/DDBJ whole genome shotgun (WGS) entry which is preliminary data.</text>
</comment>
<evidence type="ECO:0000259" key="2">
    <source>
        <dbReference type="Pfam" id="PF03432"/>
    </source>
</evidence>
<organism evidence="3 4">
    <name type="scientific">Massilia cellulosiltytica</name>
    <dbReference type="NCBI Taxonomy" id="2683234"/>
    <lineage>
        <taxon>Bacteria</taxon>
        <taxon>Pseudomonadati</taxon>
        <taxon>Pseudomonadota</taxon>
        <taxon>Betaproteobacteria</taxon>
        <taxon>Burkholderiales</taxon>
        <taxon>Oxalobacteraceae</taxon>
        <taxon>Telluria group</taxon>
        <taxon>Massilia</taxon>
    </lineage>
</organism>